<evidence type="ECO:0000313" key="11">
    <source>
        <dbReference type="RefSeq" id="XP_022311556.1"/>
    </source>
</evidence>
<dbReference type="FunFam" id="2.60.120.740:FF:000001">
    <property type="entry name" value="Adhesion G protein-coupled receptor L2"/>
    <property type="match status" value="1"/>
</dbReference>
<dbReference type="PROSITE" id="PS50026">
    <property type="entry name" value="EGF_3"/>
    <property type="match status" value="5"/>
</dbReference>
<proteinExistence type="predicted"/>
<keyword evidence="10" id="KW-1185">Reference proteome</keyword>
<dbReference type="InterPro" id="IPR009030">
    <property type="entry name" value="Growth_fac_rcpt_cys_sf"/>
</dbReference>
<dbReference type="PANTHER" id="PTHR12916:SF9">
    <property type="entry name" value="NEUROGENIC LOCUS NOTCH HOMOLOG PROTEIN 1-RELATED"/>
    <property type="match status" value="1"/>
</dbReference>
<protein>
    <submittedName>
        <fullName evidence="11">Fibropellin-3-like</fullName>
    </submittedName>
</protein>
<feature type="disulfide bond" evidence="6">
    <location>
        <begin position="57"/>
        <end position="66"/>
    </location>
</feature>
<dbReference type="PROSITE" id="PS00022">
    <property type="entry name" value="EGF_1"/>
    <property type="match status" value="4"/>
</dbReference>
<dbReference type="GO" id="GO:0007219">
    <property type="term" value="P:Notch signaling pathway"/>
    <property type="evidence" value="ECO:0007669"/>
    <property type="project" value="TreeGrafter"/>
</dbReference>
<dbReference type="Gene3D" id="2.10.25.10">
    <property type="entry name" value="Laminin"/>
    <property type="match status" value="5"/>
</dbReference>
<dbReference type="KEGG" id="cvn:111116829"/>
<evidence type="ECO:0000259" key="9">
    <source>
        <dbReference type="PROSITE" id="PS50228"/>
    </source>
</evidence>
<keyword evidence="4 6" id="KW-1015">Disulfide bond</keyword>
<dbReference type="PROSITE" id="PS01187">
    <property type="entry name" value="EGF_CA"/>
    <property type="match status" value="1"/>
</dbReference>
<dbReference type="GO" id="GO:0030246">
    <property type="term" value="F:carbohydrate binding"/>
    <property type="evidence" value="ECO:0007669"/>
    <property type="project" value="InterPro"/>
</dbReference>
<dbReference type="SUPFAM" id="SSF57196">
    <property type="entry name" value="EGF/Laminin"/>
    <property type="match status" value="2"/>
</dbReference>
<dbReference type="GO" id="GO:0005509">
    <property type="term" value="F:calcium ion binding"/>
    <property type="evidence" value="ECO:0007669"/>
    <property type="project" value="InterPro"/>
</dbReference>
<comment type="caution">
    <text evidence="6">Lacks conserved residue(s) required for the propagation of feature annotation.</text>
</comment>
<feature type="domain" description="EGF-like" evidence="8">
    <location>
        <begin position="107"/>
        <end position="143"/>
    </location>
</feature>
<dbReference type="InterPro" id="IPR000922">
    <property type="entry name" value="Lectin_gal-bd_dom"/>
</dbReference>
<dbReference type="SUPFAM" id="SSF57184">
    <property type="entry name" value="Growth factor receptor domain"/>
    <property type="match status" value="1"/>
</dbReference>
<dbReference type="FunFam" id="2.10.25.10:FF:000031">
    <property type="entry name" value="neurogenic locus notch homolog protein 3"/>
    <property type="match status" value="2"/>
</dbReference>
<sequence>MLKLLGYVEILLCLSIVCAKKNPETGNNGIGHFCEKEQPCKNGGTCGYTRGGYICKCPPGYRGDNCEQTVDACADSPCNQGTCVNTAAGSYTCTCSNGWTGTNCQTDIDECLSGSPCNYGQCENVPGSFRCDCPEGLTGETCQTDVNECTNNPCVNSGTCVNSMGSYFCNCHYGWTGSNCETDVDECSSDDNPCINDDLCINTPGSHKCVCRADLMEPSCDAAISRVFLCEDGKMMLRCPEGRINIRSANYGRSETGTCPLQGKDQTIDCDLADAGRKVRQLCQEKKKCHLEATNALFGNDPCAGTYKYLVVRYQCIV</sequence>
<evidence type="ECO:0000256" key="6">
    <source>
        <dbReference type="PROSITE-ProRule" id="PRU00076"/>
    </source>
</evidence>
<dbReference type="AlphaFoldDB" id="A0A8B8C9X6"/>
<dbReference type="CDD" id="cd00054">
    <property type="entry name" value="EGF_CA"/>
    <property type="match status" value="5"/>
</dbReference>
<dbReference type="Pfam" id="PF07645">
    <property type="entry name" value="EGF_CA"/>
    <property type="match status" value="3"/>
</dbReference>
<dbReference type="SMART" id="SM00179">
    <property type="entry name" value="EGF_CA"/>
    <property type="match status" value="5"/>
</dbReference>
<keyword evidence="3" id="KW-0677">Repeat</keyword>
<evidence type="ECO:0000256" key="1">
    <source>
        <dbReference type="ARBA" id="ARBA00022536"/>
    </source>
</evidence>
<evidence type="ECO:0000259" key="8">
    <source>
        <dbReference type="PROSITE" id="PS50026"/>
    </source>
</evidence>
<dbReference type="Gene3D" id="2.60.120.740">
    <property type="match status" value="1"/>
</dbReference>
<dbReference type="PROSITE" id="PS50228">
    <property type="entry name" value="SUEL_LECTIN"/>
    <property type="match status" value="1"/>
</dbReference>
<evidence type="ECO:0000256" key="2">
    <source>
        <dbReference type="ARBA" id="ARBA00022729"/>
    </source>
</evidence>
<evidence type="ECO:0000256" key="3">
    <source>
        <dbReference type="ARBA" id="ARBA00022737"/>
    </source>
</evidence>
<evidence type="ECO:0000256" key="7">
    <source>
        <dbReference type="SAM" id="SignalP"/>
    </source>
</evidence>
<dbReference type="PANTHER" id="PTHR12916">
    <property type="entry name" value="CYTOCHROME C OXIDASE POLYPEPTIDE VIC-2"/>
    <property type="match status" value="1"/>
</dbReference>
<reference evidence="11" key="1">
    <citation type="submission" date="2025-08" db="UniProtKB">
        <authorList>
            <consortium name="RefSeq"/>
        </authorList>
    </citation>
    <scope>IDENTIFICATION</scope>
    <source>
        <tissue evidence="11">Whole sample</tissue>
    </source>
</reference>
<dbReference type="PROSITE" id="PS00010">
    <property type="entry name" value="ASX_HYDROXYL"/>
    <property type="match status" value="2"/>
</dbReference>
<feature type="domain" description="EGF-like" evidence="8">
    <location>
        <begin position="69"/>
        <end position="105"/>
    </location>
</feature>
<feature type="domain" description="EGF-like" evidence="8">
    <location>
        <begin position="30"/>
        <end position="67"/>
    </location>
</feature>
<dbReference type="InterPro" id="IPR043159">
    <property type="entry name" value="Lectin_gal-bd_sf"/>
</dbReference>
<dbReference type="PROSITE" id="PS01186">
    <property type="entry name" value="EGF_2"/>
    <property type="match status" value="3"/>
</dbReference>
<keyword evidence="1 6" id="KW-0245">EGF-like domain</keyword>
<dbReference type="Pfam" id="PF02140">
    <property type="entry name" value="SUEL_Lectin"/>
    <property type="match status" value="1"/>
</dbReference>
<feature type="disulfide bond" evidence="6">
    <location>
        <begin position="73"/>
        <end position="83"/>
    </location>
</feature>
<feature type="disulfide bond" evidence="6">
    <location>
        <begin position="211"/>
        <end position="220"/>
    </location>
</feature>
<evidence type="ECO:0000313" key="10">
    <source>
        <dbReference type="Proteomes" id="UP000694844"/>
    </source>
</evidence>
<dbReference type="InterPro" id="IPR018097">
    <property type="entry name" value="EGF_Ca-bd_CS"/>
</dbReference>
<name>A0A8B8C9X6_CRAVI</name>
<feature type="disulfide bond" evidence="6">
    <location>
        <begin position="95"/>
        <end position="104"/>
    </location>
</feature>
<dbReference type="Pfam" id="PF00008">
    <property type="entry name" value="EGF"/>
    <property type="match status" value="2"/>
</dbReference>
<dbReference type="FunFam" id="2.10.25.10:FF:000038">
    <property type="entry name" value="Fibrillin 2"/>
    <property type="match status" value="1"/>
</dbReference>
<organism evidence="10 11">
    <name type="scientific">Crassostrea virginica</name>
    <name type="common">Eastern oyster</name>
    <dbReference type="NCBI Taxonomy" id="6565"/>
    <lineage>
        <taxon>Eukaryota</taxon>
        <taxon>Metazoa</taxon>
        <taxon>Spiralia</taxon>
        <taxon>Lophotrochozoa</taxon>
        <taxon>Mollusca</taxon>
        <taxon>Bivalvia</taxon>
        <taxon>Autobranchia</taxon>
        <taxon>Pteriomorphia</taxon>
        <taxon>Ostreida</taxon>
        <taxon>Ostreoidea</taxon>
        <taxon>Ostreidae</taxon>
        <taxon>Crassostrea</taxon>
    </lineage>
</organism>
<dbReference type="GO" id="GO:0005112">
    <property type="term" value="F:Notch binding"/>
    <property type="evidence" value="ECO:0007669"/>
    <property type="project" value="TreeGrafter"/>
</dbReference>
<feature type="disulfide bond" evidence="6">
    <location>
        <begin position="133"/>
        <end position="142"/>
    </location>
</feature>
<dbReference type="PRINTS" id="PR00010">
    <property type="entry name" value="EGFBLOOD"/>
</dbReference>
<feature type="disulfide bond" evidence="6">
    <location>
        <begin position="171"/>
        <end position="180"/>
    </location>
</feature>
<accession>A0A8B8C9X6</accession>
<dbReference type="InterPro" id="IPR049883">
    <property type="entry name" value="NOTCH1_EGF-like"/>
</dbReference>
<feature type="domain" description="EGF-like" evidence="8">
    <location>
        <begin position="183"/>
        <end position="221"/>
    </location>
</feature>
<evidence type="ECO:0000256" key="5">
    <source>
        <dbReference type="ARBA" id="ARBA00023180"/>
    </source>
</evidence>
<feature type="domain" description="EGF-like" evidence="8">
    <location>
        <begin position="145"/>
        <end position="181"/>
    </location>
</feature>
<dbReference type="InterPro" id="IPR000742">
    <property type="entry name" value="EGF"/>
</dbReference>
<evidence type="ECO:0000256" key="4">
    <source>
        <dbReference type="ARBA" id="ARBA00023157"/>
    </source>
</evidence>
<keyword evidence="5" id="KW-0325">Glycoprotein</keyword>
<keyword evidence="2 7" id="KW-0732">Signal</keyword>
<feature type="signal peptide" evidence="7">
    <location>
        <begin position="1"/>
        <end position="19"/>
    </location>
</feature>
<dbReference type="OrthoDB" id="5953235at2759"/>
<dbReference type="InterPro" id="IPR000152">
    <property type="entry name" value="EGF-type_Asp/Asn_hydroxyl_site"/>
</dbReference>
<feature type="chain" id="PRO_5034227366" evidence="7">
    <location>
        <begin position="20"/>
        <end position="318"/>
    </location>
</feature>
<dbReference type="GeneID" id="111116829"/>
<dbReference type="SMART" id="SM00181">
    <property type="entry name" value="EGF"/>
    <property type="match status" value="5"/>
</dbReference>
<dbReference type="InterPro" id="IPR001881">
    <property type="entry name" value="EGF-like_Ca-bd_dom"/>
</dbReference>
<dbReference type="Proteomes" id="UP000694844">
    <property type="component" value="Chromosome 10"/>
</dbReference>
<gene>
    <name evidence="11" type="primary">LOC111116829</name>
</gene>
<dbReference type="FunFam" id="2.10.25.10:FF:000173">
    <property type="entry name" value="Neurogenic locus notch protein 2"/>
    <property type="match status" value="1"/>
</dbReference>
<dbReference type="RefSeq" id="XP_022311556.1">
    <property type="nucleotide sequence ID" value="XM_022455848.1"/>
</dbReference>
<feature type="domain" description="SUEL-type lectin" evidence="9">
    <location>
        <begin position="229"/>
        <end position="317"/>
    </location>
</feature>